<dbReference type="InParanoid" id="A0A059BSP7"/>
<comment type="subcellular location">
    <subcellularLocation>
        <location evidence="1">Cell membrane</location>
        <topology evidence="1">Single-pass type I membrane protein</topology>
    </subcellularLocation>
</comment>
<feature type="signal peptide" evidence="13">
    <location>
        <begin position="1"/>
        <end position="23"/>
    </location>
</feature>
<gene>
    <name evidence="15" type="ORF">EUGRSUZ_F02785</name>
</gene>
<evidence type="ECO:0000256" key="6">
    <source>
        <dbReference type="ARBA" id="ARBA00022729"/>
    </source>
</evidence>
<feature type="chain" id="PRO_5001574586" description="Leucine-rich repeat-containing N-terminal plant-type domain-containing protein" evidence="13">
    <location>
        <begin position="24"/>
        <end position="966"/>
    </location>
</feature>
<dbReference type="InterPro" id="IPR003591">
    <property type="entry name" value="Leu-rich_rpt_typical-subtyp"/>
</dbReference>
<keyword evidence="8" id="KW-1133">Transmembrane helix</keyword>
<evidence type="ECO:0000256" key="9">
    <source>
        <dbReference type="ARBA" id="ARBA00023136"/>
    </source>
</evidence>
<dbReference type="SMART" id="SM00369">
    <property type="entry name" value="LRR_TYP"/>
    <property type="match status" value="12"/>
</dbReference>
<dbReference type="Gene3D" id="3.80.10.10">
    <property type="entry name" value="Ribonuclease Inhibitor"/>
    <property type="match status" value="5"/>
</dbReference>
<dbReference type="PANTHER" id="PTHR48061">
    <property type="entry name" value="LEUCINE-RICH REPEAT RECEPTOR PROTEIN KINASE EMS1-LIKE-RELATED"/>
    <property type="match status" value="1"/>
</dbReference>
<reference evidence="15" key="1">
    <citation type="submission" date="2013-07" db="EMBL/GenBank/DDBJ databases">
        <title>The genome of Eucalyptus grandis.</title>
        <authorList>
            <person name="Schmutz J."/>
            <person name="Hayes R."/>
            <person name="Myburg A."/>
            <person name="Tuskan G."/>
            <person name="Grattapaglia D."/>
            <person name="Rokhsar D.S."/>
        </authorList>
    </citation>
    <scope>NUCLEOTIDE SEQUENCE</scope>
    <source>
        <tissue evidence="15">Leaf extractions</tissue>
    </source>
</reference>
<evidence type="ECO:0000256" key="8">
    <source>
        <dbReference type="ARBA" id="ARBA00022989"/>
    </source>
</evidence>
<evidence type="ECO:0000256" key="7">
    <source>
        <dbReference type="ARBA" id="ARBA00022737"/>
    </source>
</evidence>
<name>A0A059BSP7_EUCGR</name>
<comment type="similarity">
    <text evidence="2">Belongs to the RLP family.</text>
</comment>
<dbReference type="FunFam" id="3.80.10.10:FF:000095">
    <property type="entry name" value="LRR receptor-like serine/threonine-protein kinase GSO1"/>
    <property type="match status" value="2"/>
</dbReference>
<feature type="domain" description="Leucine-rich repeat-containing N-terminal plant-type" evidence="14">
    <location>
        <begin position="77"/>
        <end position="97"/>
    </location>
</feature>
<keyword evidence="7" id="KW-0677">Repeat</keyword>
<dbReference type="Pfam" id="PF00560">
    <property type="entry name" value="LRR_1"/>
    <property type="match status" value="11"/>
</dbReference>
<keyword evidence="5" id="KW-0812">Transmembrane</keyword>
<feature type="compositionally biased region" description="Low complexity" evidence="12">
    <location>
        <begin position="119"/>
        <end position="130"/>
    </location>
</feature>
<dbReference type="FunFam" id="3.80.10.10:FF:000111">
    <property type="entry name" value="LRR receptor-like serine/threonine-protein kinase ERECTA"/>
    <property type="match status" value="1"/>
</dbReference>
<feature type="region of interest" description="Disordered" evidence="12">
    <location>
        <begin position="119"/>
        <end position="149"/>
    </location>
</feature>
<protein>
    <recommendedName>
        <fullName evidence="14">Leucine-rich repeat-containing N-terminal plant-type domain-containing protein</fullName>
    </recommendedName>
</protein>
<keyword evidence="3" id="KW-1003">Cell membrane</keyword>
<dbReference type="PRINTS" id="PR00019">
    <property type="entry name" value="LEURICHRPT"/>
</dbReference>
<dbReference type="Pfam" id="PF13855">
    <property type="entry name" value="LRR_8"/>
    <property type="match status" value="2"/>
</dbReference>
<keyword evidence="10" id="KW-0675">Receptor</keyword>
<keyword evidence="4" id="KW-0433">Leucine-rich repeat</keyword>
<evidence type="ECO:0000256" key="13">
    <source>
        <dbReference type="SAM" id="SignalP"/>
    </source>
</evidence>
<dbReference type="SUPFAM" id="SSF52047">
    <property type="entry name" value="RNI-like"/>
    <property type="match status" value="2"/>
</dbReference>
<evidence type="ECO:0000256" key="4">
    <source>
        <dbReference type="ARBA" id="ARBA00022614"/>
    </source>
</evidence>
<evidence type="ECO:0000256" key="3">
    <source>
        <dbReference type="ARBA" id="ARBA00022475"/>
    </source>
</evidence>
<evidence type="ECO:0000256" key="5">
    <source>
        <dbReference type="ARBA" id="ARBA00022692"/>
    </source>
</evidence>
<keyword evidence="11" id="KW-0325">Glycoprotein</keyword>
<dbReference type="EMBL" id="KK198758">
    <property type="protein sequence ID" value="KCW69293.1"/>
    <property type="molecule type" value="Genomic_DNA"/>
</dbReference>
<dbReference type="Gramene" id="KCW69293">
    <property type="protein sequence ID" value="KCW69293"/>
    <property type="gene ID" value="EUGRSUZ_F02785"/>
</dbReference>
<evidence type="ECO:0000256" key="10">
    <source>
        <dbReference type="ARBA" id="ARBA00023170"/>
    </source>
</evidence>
<dbReference type="PROSITE" id="PS51450">
    <property type="entry name" value="LRR"/>
    <property type="match status" value="2"/>
</dbReference>
<evidence type="ECO:0000256" key="12">
    <source>
        <dbReference type="SAM" id="MobiDB-lite"/>
    </source>
</evidence>
<dbReference type="InterPro" id="IPR013210">
    <property type="entry name" value="LRR_N_plant-typ"/>
</dbReference>
<keyword evidence="9" id="KW-0472">Membrane</keyword>
<sequence>MQRLSRSLQTALFLFSFLIEGQAMHTMSSSSPSSLSLERAPCRPDQKSDLLHFLRALISDNSTSIFCQLDIGWLRRPKMLSWNVASDCCSWDGVICDPMTGHVTRLELGCSPPNPTCYSSTGSSNSSEPSTLGLLNLPSPQEAERPSRSNKLLQNLTKLRVLALDGLNLSGIDVTCLMNLSPSLEVLSLSYCKLRGTLAANIFLLPKLTCLNLSGNKELSGYLPEATWNSSLKVLDLSSSGFSGVLAESIGDLHSLQILWLNRCSFTGSIPSSLGNLTRLTHLELSYNEFSGQVPPTLSNLDQLTLLDLSSNNFIGPIPDVFDNKTQLLLLDFSHNLFTGPIPPSTKNLSTLARLDISNNLIGGFIPSSLFSLPSLTSLDLSNNGLSGHIGEFFAASALDHVDLSGNQLRGSVPSSIFQLRNLTYLSISANNLTGVLDLQLLSRLESLTNLDLSDNILSLSNSENIEYVLPSLSSVSLSGCQITEIPAFLRNSTSIEWIDLSRNRIHGDIPSWVWDIGAMSLSYLNLSHNLLTSFEQVPWKNLIILDLHSNLIQGPVPPPSLPHSIIVFSLASNRLTGSIPGSICEMKGLQVLDLSHNNFTGTIPQCLKNVSNSLLVLDMQENGLSGTISLTFTKDAALRSLHLNGNQFEGPLPRSLINCKQLEMLDLGGNKLNDTFPEWLETLPSLQVLVLRSNRLCGPISSPGTEFSFSRLRILDLSFNDFTGPLPSAFFANLKAMISNDQNGSERRYMDQGYYQDSMIATMRGRDMPIARILVILTTIDLSSNKFRGKIPDVMGELRLLKGLNLSHNSLEGHIPLPLGNLSELEWLDLSSNELSGMIPIELTNLTSLEVLNVSSNQLTGSIPQGHQFNTFQAGSYRGNPGLCGFPLPKACTNYKAPWKLPVHPEGRVHSFRVDFLEPRVVEIGIGCSILLGLFMRILKNLISIRQANRNFRKIARKDISPIGP</sequence>
<evidence type="ECO:0000256" key="2">
    <source>
        <dbReference type="ARBA" id="ARBA00009592"/>
    </source>
</evidence>
<evidence type="ECO:0000313" key="15">
    <source>
        <dbReference type="EMBL" id="KCW69293.1"/>
    </source>
</evidence>
<organism evidence="15">
    <name type="scientific">Eucalyptus grandis</name>
    <name type="common">Flooded gum</name>
    <dbReference type="NCBI Taxonomy" id="71139"/>
    <lineage>
        <taxon>Eukaryota</taxon>
        <taxon>Viridiplantae</taxon>
        <taxon>Streptophyta</taxon>
        <taxon>Embryophyta</taxon>
        <taxon>Tracheophyta</taxon>
        <taxon>Spermatophyta</taxon>
        <taxon>Magnoliopsida</taxon>
        <taxon>eudicotyledons</taxon>
        <taxon>Gunneridae</taxon>
        <taxon>Pentapetalae</taxon>
        <taxon>rosids</taxon>
        <taxon>malvids</taxon>
        <taxon>Myrtales</taxon>
        <taxon>Myrtaceae</taxon>
        <taxon>Myrtoideae</taxon>
        <taxon>Eucalypteae</taxon>
        <taxon>Eucalyptus</taxon>
    </lineage>
</organism>
<keyword evidence="6 13" id="KW-0732">Signal</keyword>
<evidence type="ECO:0000259" key="14">
    <source>
        <dbReference type="Pfam" id="PF08263"/>
    </source>
</evidence>
<dbReference type="SMART" id="SM00365">
    <property type="entry name" value="LRR_SD22"/>
    <property type="match status" value="6"/>
</dbReference>
<dbReference type="PANTHER" id="PTHR48061:SF46">
    <property type="entry name" value="LEUCINE-RICH REPEAT-CONTAINING N-TERMINAL PLANT-TYPE DOMAIN-CONTAINING PROTEIN"/>
    <property type="match status" value="1"/>
</dbReference>
<dbReference type="Pfam" id="PF08263">
    <property type="entry name" value="LRRNT_2"/>
    <property type="match status" value="1"/>
</dbReference>
<dbReference type="SUPFAM" id="SSF52058">
    <property type="entry name" value="L domain-like"/>
    <property type="match status" value="2"/>
</dbReference>
<dbReference type="OrthoDB" id="442066at2759"/>
<evidence type="ECO:0000256" key="11">
    <source>
        <dbReference type="ARBA" id="ARBA00023180"/>
    </source>
</evidence>
<proteinExistence type="inferred from homology"/>
<dbReference type="InterPro" id="IPR032675">
    <property type="entry name" value="LRR_dom_sf"/>
</dbReference>
<dbReference type="OMA" id="DLGLWQN"/>
<dbReference type="AlphaFoldDB" id="A0A059BSP7"/>
<dbReference type="eggNOG" id="KOG0619">
    <property type="taxonomic scope" value="Eukaryota"/>
</dbReference>
<evidence type="ECO:0000256" key="1">
    <source>
        <dbReference type="ARBA" id="ARBA00004251"/>
    </source>
</evidence>
<dbReference type="GO" id="GO:0005886">
    <property type="term" value="C:plasma membrane"/>
    <property type="evidence" value="ECO:0007669"/>
    <property type="project" value="UniProtKB-SubCell"/>
</dbReference>
<dbReference type="KEGG" id="egr:104449665"/>
<dbReference type="InterPro" id="IPR046956">
    <property type="entry name" value="RLP23-like"/>
</dbReference>
<accession>A0A059BSP7</accession>
<dbReference type="InterPro" id="IPR001611">
    <property type="entry name" value="Leu-rich_rpt"/>
</dbReference>